<protein>
    <submittedName>
        <fullName evidence="1">Uncharacterized protein</fullName>
    </submittedName>
</protein>
<comment type="caution">
    <text evidence="1">The sequence shown here is derived from an EMBL/GenBank/DDBJ whole genome shotgun (WGS) entry which is preliminary data.</text>
</comment>
<dbReference type="Proteomes" id="UP001171508">
    <property type="component" value="Unassembled WGS sequence"/>
</dbReference>
<reference evidence="1" key="2">
    <citation type="submission" date="2023-01" db="EMBL/GenBank/DDBJ databases">
        <authorList>
            <person name="Uljanovas D."/>
        </authorList>
    </citation>
    <scope>NUCLEOTIDE SEQUENCE</scope>
    <source>
        <strain evidence="1">H19</strain>
    </source>
</reference>
<evidence type="ECO:0000313" key="1">
    <source>
        <dbReference type="EMBL" id="MDN5133283.1"/>
    </source>
</evidence>
<dbReference type="AlphaFoldDB" id="A0AAP4Q095"/>
<evidence type="ECO:0000313" key="2">
    <source>
        <dbReference type="Proteomes" id="UP001171508"/>
    </source>
</evidence>
<sequence length="320" mass="37454">MPKKNLRKIPPNIFNKLKSIDSQYIVVGILKTFTKDYIVEGNLEHLDIYIDDGNLKIPNEIMPLDCQGKYSDKNINGYEIVRDDLPKETHYRTMEVPSYGSYYLTHTVNMPYEMYPRESVAPRLSTMKIECKNVSANQDKFAIKFEINEVLDKESETFEEDLLFCLNLMQENIYACSIFPSGSTYEDYIKTTQLSWEFLPPGVREDDIKRIFGNSKPSKEKILEIERRYDFLMSLNPKELLYGTSGLQRYFGAIIEDDLVVFENTRYGNAIYIMYNNWQELSTLSRIELMSGKYGSDFDRVVHTSKWEDKVKKLISEHVN</sequence>
<reference evidence="1" key="1">
    <citation type="journal article" date="2023" name="Microorganisms">
        <title>Genomic Characterization of Arcobacter butzleri Strains Isolated from Various Sources in Lithuania.</title>
        <authorList>
            <person name="Uljanovas D."/>
            <person name="Golz G."/>
            <person name="Fleischmann S."/>
            <person name="Kudirkiene E."/>
            <person name="Kasetiene N."/>
            <person name="Grineviciene A."/>
            <person name="Tamuleviciene E."/>
            <person name="Aksomaitiene J."/>
            <person name="Alter T."/>
            <person name="Malakauskas M."/>
        </authorList>
    </citation>
    <scope>NUCLEOTIDE SEQUENCE</scope>
    <source>
        <strain evidence="1">H19</strain>
    </source>
</reference>
<dbReference type="RefSeq" id="WP_301344345.1">
    <property type="nucleotide sequence ID" value="NZ_JAPZCV010000037.1"/>
</dbReference>
<gene>
    <name evidence="1" type="ORF">PJV92_11165</name>
</gene>
<proteinExistence type="predicted"/>
<dbReference type="EMBL" id="JAQJJM010000037">
    <property type="protein sequence ID" value="MDN5133283.1"/>
    <property type="molecule type" value="Genomic_DNA"/>
</dbReference>
<accession>A0AAP4Q095</accession>
<organism evidence="1 2">
    <name type="scientific">Aliarcobacter butzleri</name>
    <dbReference type="NCBI Taxonomy" id="28197"/>
    <lineage>
        <taxon>Bacteria</taxon>
        <taxon>Pseudomonadati</taxon>
        <taxon>Campylobacterota</taxon>
        <taxon>Epsilonproteobacteria</taxon>
        <taxon>Campylobacterales</taxon>
        <taxon>Arcobacteraceae</taxon>
        <taxon>Aliarcobacter</taxon>
    </lineage>
</organism>
<name>A0AAP4Q095_9BACT</name>